<proteinExistence type="predicted"/>
<dbReference type="AlphaFoldDB" id="A0AAD7AV33"/>
<dbReference type="Proteomes" id="UP001218218">
    <property type="component" value="Unassembled WGS sequence"/>
</dbReference>
<evidence type="ECO:0008006" key="3">
    <source>
        <dbReference type="Google" id="ProtNLM"/>
    </source>
</evidence>
<dbReference type="Gene3D" id="1.10.510.10">
    <property type="entry name" value="Transferase(Phosphotransferase) domain 1"/>
    <property type="match status" value="1"/>
</dbReference>
<evidence type="ECO:0000313" key="1">
    <source>
        <dbReference type="EMBL" id="KAJ7368616.1"/>
    </source>
</evidence>
<protein>
    <recommendedName>
        <fullName evidence="3">Protein kinase domain-containing protein</fullName>
    </recommendedName>
</protein>
<keyword evidence="2" id="KW-1185">Reference proteome</keyword>
<dbReference type="EMBL" id="JARIHO010000001">
    <property type="protein sequence ID" value="KAJ7368616.1"/>
    <property type="molecule type" value="Genomic_DNA"/>
</dbReference>
<gene>
    <name evidence="1" type="ORF">DFH08DRAFT_982829</name>
</gene>
<name>A0AAD7AV33_9AGAR</name>
<sequence>MGNVSYETLGKGDDNIPPAALDPFHPTDTENFAHHFWPPKDLLSARSSNSWQPAIEICFAIDRHQRSVVLKAVPDPSPELKVLRMLSGSPLREDKRNRAIPVLEFVETAHDFVIAIMPVWGICWDSPPCGNMKTRGELAMKRGETLQFFHENGVAHGDIHPFNIVINHVDSRKFSEPTAQYDFRDSFNCEYVYIDYGSAHTFPPGTPAEKALNEILDIDLFAADIYNLGKTLERENFVRLISNMATSTLIRRDIRAYCRR</sequence>
<organism evidence="1 2">
    <name type="scientific">Mycena albidolilacea</name>
    <dbReference type="NCBI Taxonomy" id="1033008"/>
    <lineage>
        <taxon>Eukaryota</taxon>
        <taxon>Fungi</taxon>
        <taxon>Dikarya</taxon>
        <taxon>Basidiomycota</taxon>
        <taxon>Agaricomycotina</taxon>
        <taxon>Agaricomycetes</taxon>
        <taxon>Agaricomycetidae</taxon>
        <taxon>Agaricales</taxon>
        <taxon>Marasmiineae</taxon>
        <taxon>Mycenaceae</taxon>
        <taxon>Mycena</taxon>
    </lineage>
</organism>
<evidence type="ECO:0000313" key="2">
    <source>
        <dbReference type="Proteomes" id="UP001218218"/>
    </source>
</evidence>
<dbReference type="InterPro" id="IPR011009">
    <property type="entry name" value="Kinase-like_dom_sf"/>
</dbReference>
<dbReference type="SUPFAM" id="SSF56112">
    <property type="entry name" value="Protein kinase-like (PK-like)"/>
    <property type="match status" value="1"/>
</dbReference>
<reference evidence="1" key="1">
    <citation type="submission" date="2023-03" db="EMBL/GenBank/DDBJ databases">
        <title>Massive genome expansion in bonnet fungi (Mycena s.s.) driven by repeated elements and novel gene families across ecological guilds.</title>
        <authorList>
            <consortium name="Lawrence Berkeley National Laboratory"/>
            <person name="Harder C.B."/>
            <person name="Miyauchi S."/>
            <person name="Viragh M."/>
            <person name="Kuo A."/>
            <person name="Thoen E."/>
            <person name="Andreopoulos B."/>
            <person name="Lu D."/>
            <person name="Skrede I."/>
            <person name="Drula E."/>
            <person name="Henrissat B."/>
            <person name="Morin E."/>
            <person name="Kohler A."/>
            <person name="Barry K."/>
            <person name="LaButti K."/>
            <person name="Morin E."/>
            <person name="Salamov A."/>
            <person name="Lipzen A."/>
            <person name="Mereny Z."/>
            <person name="Hegedus B."/>
            <person name="Baldrian P."/>
            <person name="Stursova M."/>
            <person name="Weitz H."/>
            <person name="Taylor A."/>
            <person name="Grigoriev I.V."/>
            <person name="Nagy L.G."/>
            <person name="Martin F."/>
            <person name="Kauserud H."/>
        </authorList>
    </citation>
    <scope>NUCLEOTIDE SEQUENCE</scope>
    <source>
        <strain evidence="1">CBHHK002</strain>
    </source>
</reference>
<accession>A0AAD7AV33</accession>
<comment type="caution">
    <text evidence="1">The sequence shown here is derived from an EMBL/GenBank/DDBJ whole genome shotgun (WGS) entry which is preliminary data.</text>
</comment>